<evidence type="ECO:0008006" key="3">
    <source>
        <dbReference type="Google" id="ProtNLM"/>
    </source>
</evidence>
<evidence type="ECO:0000313" key="1">
    <source>
        <dbReference type="EMBL" id="KAH7352768.1"/>
    </source>
</evidence>
<reference evidence="1" key="1">
    <citation type="submission" date="2021-08" db="EMBL/GenBank/DDBJ databases">
        <title>WGS assembly of Ceratopteris richardii.</title>
        <authorList>
            <person name="Marchant D.B."/>
            <person name="Chen G."/>
            <person name="Jenkins J."/>
            <person name="Shu S."/>
            <person name="Leebens-Mack J."/>
            <person name="Grimwood J."/>
            <person name="Schmutz J."/>
            <person name="Soltis P."/>
            <person name="Soltis D."/>
            <person name="Chen Z.-H."/>
        </authorList>
    </citation>
    <scope>NUCLEOTIDE SEQUENCE</scope>
    <source>
        <strain evidence="1">Whitten #5841</strain>
        <tissue evidence="1">Leaf</tissue>
    </source>
</reference>
<dbReference type="EMBL" id="CM035424">
    <property type="protein sequence ID" value="KAH7352768.1"/>
    <property type="molecule type" value="Genomic_DNA"/>
</dbReference>
<evidence type="ECO:0000313" key="2">
    <source>
        <dbReference type="Proteomes" id="UP000825935"/>
    </source>
</evidence>
<protein>
    <recommendedName>
        <fullName evidence="3">Pentatricopeptide repeat-containing protein</fullName>
    </recommendedName>
</protein>
<dbReference type="GO" id="GO:0009451">
    <property type="term" value="P:RNA modification"/>
    <property type="evidence" value="ECO:0007669"/>
    <property type="project" value="InterPro"/>
</dbReference>
<proteinExistence type="predicted"/>
<dbReference type="Gene3D" id="1.25.40.10">
    <property type="entry name" value="Tetratricopeptide repeat domain"/>
    <property type="match status" value="1"/>
</dbReference>
<keyword evidence="2" id="KW-1185">Reference proteome</keyword>
<sequence length="120" mass="13407">MRRALSMGMAVHHQLIRSNHDADSFLCNLLVQMYGKCGALDEANCVLARIPQRDVFTWTFIISAYSRSLKGCDPLKEKGGAATGERRGGKSKRSFLGNFLIERMAYIEGKRREAIGIGNR</sequence>
<gene>
    <name evidence="1" type="ORF">KP509_19G062800</name>
</gene>
<dbReference type="GO" id="GO:0003723">
    <property type="term" value="F:RNA binding"/>
    <property type="evidence" value="ECO:0007669"/>
    <property type="project" value="InterPro"/>
</dbReference>
<dbReference type="InterPro" id="IPR046960">
    <property type="entry name" value="PPR_At4g14850-like_plant"/>
</dbReference>
<organism evidence="1 2">
    <name type="scientific">Ceratopteris richardii</name>
    <name type="common">Triangle waterfern</name>
    <dbReference type="NCBI Taxonomy" id="49495"/>
    <lineage>
        <taxon>Eukaryota</taxon>
        <taxon>Viridiplantae</taxon>
        <taxon>Streptophyta</taxon>
        <taxon>Embryophyta</taxon>
        <taxon>Tracheophyta</taxon>
        <taxon>Polypodiopsida</taxon>
        <taxon>Polypodiidae</taxon>
        <taxon>Polypodiales</taxon>
        <taxon>Pteridineae</taxon>
        <taxon>Pteridaceae</taxon>
        <taxon>Parkerioideae</taxon>
        <taxon>Ceratopteris</taxon>
    </lineage>
</organism>
<dbReference type="OrthoDB" id="1938252at2759"/>
<accession>A0A8T2SQ35</accession>
<dbReference type="InterPro" id="IPR011990">
    <property type="entry name" value="TPR-like_helical_dom_sf"/>
</dbReference>
<name>A0A8T2SQ35_CERRI</name>
<dbReference type="PANTHER" id="PTHR47926">
    <property type="entry name" value="PENTATRICOPEPTIDE REPEAT-CONTAINING PROTEIN"/>
    <property type="match status" value="1"/>
</dbReference>
<dbReference type="Proteomes" id="UP000825935">
    <property type="component" value="Chromosome 19"/>
</dbReference>
<comment type="caution">
    <text evidence="1">The sequence shown here is derived from an EMBL/GenBank/DDBJ whole genome shotgun (WGS) entry which is preliminary data.</text>
</comment>
<dbReference type="AlphaFoldDB" id="A0A8T2SQ35"/>